<proteinExistence type="predicted"/>
<keyword evidence="2" id="KW-1185">Reference proteome</keyword>
<dbReference type="InterPro" id="IPR029069">
    <property type="entry name" value="HotDog_dom_sf"/>
</dbReference>
<dbReference type="AlphaFoldDB" id="W4LFR0"/>
<name>W4LFR0_9BACT</name>
<dbReference type="CDD" id="cd03441">
    <property type="entry name" value="R_hydratase_like"/>
    <property type="match status" value="1"/>
</dbReference>
<sequence>KNIHTDDEVARRAGLPRALAQGRYPIAYISERMLAFFGTGWIQGGKLDVTLVKGIFPGDTITVKGIITEKSPEDDALRLVLDVWLENQHGEQATAGVASGLVRPAAE</sequence>
<gene>
    <name evidence="1" type="ORF">ETSY2_46915</name>
</gene>
<organism evidence="1 2">
    <name type="scientific">Candidatus Entotheonella gemina</name>
    <dbReference type="NCBI Taxonomy" id="1429439"/>
    <lineage>
        <taxon>Bacteria</taxon>
        <taxon>Pseudomonadati</taxon>
        <taxon>Nitrospinota/Tectimicrobiota group</taxon>
        <taxon>Candidatus Tectimicrobiota</taxon>
        <taxon>Candidatus Entotheonellia</taxon>
        <taxon>Candidatus Entotheonellales</taxon>
        <taxon>Candidatus Entotheonellaceae</taxon>
        <taxon>Candidatus Entotheonella</taxon>
    </lineage>
</organism>
<dbReference type="EMBL" id="AZHX01002221">
    <property type="protein sequence ID" value="ETW96176.1"/>
    <property type="molecule type" value="Genomic_DNA"/>
</dbReference>
<dbReference type="SUPFAM" id="SSF54637">
    <property type="entry name" value="Thioesterase/thiol ester dehydrase-isomerase"/>
    <property type="match status" value="1"/>
</dbReference>
<evidence type="ECO:0000313" key="1">
    <source>
        <dbReference type="EMBL" id="ETW96176.1"/>
    </source>
</evidence>
<protein>
    <submittedName>
        <fullName evidence="1">Uncharacterized protein</fullName>
    </submittedName>
</protein>
<evidence type="ECO:0000313" key="2">
    <source>
        <dbReference type="Proteomes" id="UP000019140"/>
    </source>
</evidence>
<dbReference type="HOGENOM" id="CLU_146545_0_0_7"/>
<reference evidence="1 2" key="1">
    <citation type="journal article" date="2014" name="Nature">
        <title>An environmental bacterial taxon with a large and distinct metabolic repertoire.</title>
        <authorList>
            <person name="Wilson M.C."/>
            <person name="Mori T."/>
            <person name="Ruckert C."/>
            <person name="Uria A.R."/>
            <person name="Helf M.J."/>
            <person name="Takada K."/>
            <person name="Gernert C."/>
            <person name="Steffens U.A."/>
            <person name="Heycke N."/>
            <person name="Schmitt S."/>
            <person name="Rinke C."/>
            <person name="Helfrich E.J."/>
            <person name="Brachmann A.O."/>
            <person name="Gurgui C."/>
            <person name="Wakimoto T."/>
            <person name="Kracht M."/>
            <person name="Crusemann M."/>
            <person name="Hentschel U."/>
            <person name="Abe I."/>
            <person name="Matsunaga S."/>
            <person name="Kalinowski J."/>
            <person name="Takeyama H."/>
            <person name="Piel J."/>
        </authorList>
    </citation>
    <scope>NUCLEOTIDE SEQUENCE [LARGE SCALE GENOMIC DNA]</scope>
    <source>
        <strain evidence="2">TSY2</strain>
    </source>
</reference>
<dbReference type="Gene3D" id="3.10.129.10">
    <property type="entry name" value="Hotdog Thioesterase"/>
    <property type="match status" value="1"/>
</dbReference>
<comment type="caution">
    <text evidence="1">The sequence shown here is derived from an EMBL/GenBank/DDBJ whole genome shotgun (WGS) entry which is preliminary data.</text>
</comment>
<accession>W4LFR0</accession>
<feature type="non-terminal residue" evidence="1">
    <location>
        <position position="1"/>
    </location>
</feature>
<dbReference type="Proteomes" id="UP000019140">
    <property type="component" value="Unassembled WGS sequence"/>
</dbReference>